<evidence type="ECO:0000259" key="6">
    <source>
        <dbReference type="Pfam" id="PF14691"/>
    </source>
</evidence>
<dbReference type="RefSeq" id="WP_381200319.1">
    <property type="nucleotide sequence ID" value="NZ_JBHSFE010000022.1"/>
</dbReference>
<dbReference type="SUPFAM" id="SSF51971">
    <property type="entry name" value="Nucleotide-binding domain"/>
    <property type="match status" value="1"/>
</dbReference>
<dbReference type="InterPro" id="IPR028261">
    <property type="entry name" value="DPD_II"/>
</dbReference>
<dbReference type="PRINTS" id="PR00419">
    <property type="entry name" value="ADXRDTASE"/>
</dbReference>
<dbReference type="PANTHER" id="PTHR43100:SF1">
    <property type="entry name" value="GLUTAMATE SYNTHASE [NADPH] SMALL CHAIN"/>
    <property type="match status" value="1"/>
</dbReference>
<dbReference type="Gene3D" id="1.10.1060.10">
    <property type="entry name" value="Alpha-helical ferredoxin"/>
    <property type="match status" value="1"/>
</dbReference>
<evidence type="ECO:0000313" key="8">
    <source>
        <dbReference type="Proteomes" id="UP001595993"/>
    </source>
</evidence>
<gene>
    <name evidence="7" type="ORF">ACFO9E_26575</name>
</gene>
<accession>A0ABV9GE84</accession>
<name>A0ABV9GE84_9ACTN</name>
<dbReference type="InterPro" id="IPR036188">
    <property type="entry name" value="FAD/NAD-bd_sf"/>
</dbReference>
<evidence type="ECO:0000256" key="4">
    <source>
        <dbReference type="ARBA" id="ARBA00029440"/>
    </source>
</evidence>
<feature type="domain" description="Dihydroprymidine dehydrogenase" evidence="6">
    <location>
        <begin position="27"/>
        <end position="131"/>
    </location>
</feature>
<comment type="pathway">
    <text evidence="4">Amino-acid biosynthesis.</text>
</comment>
<dbReference type="Proteomes" id="UP001595993">
    <property type="component" value="Unassembled WGS sequence"/>
</dbReference>
<evidence type="ECO:0000259" key="5">
    <source>
        <dbReference type="Pfam" id="PF07992"/>
    </source>
</evidence>
<dbReference type="NCBIfam" id="TIGR01317">
    <property type="entry name" value="GOGAT_sm_gam"/>
    <property type="match status" value="1"/>
</dbReference>
<dbReference type="InterPro" id="IPR006005">
    <property type="entry name" value="Glut_synth_ssu1"/>
</dbReference>
<evidence type="ECO:0000256" key="1">
    <source>
        <dbReference type="ARBA" id="ARBA00022605"/>
    </source>
</evidence>
<dbReference type="SUPFAM" id="SSF46548">
    <property type="entry name" value="alpha-helical ferredoxin"/>
    <property type="match status" value="1"/>
</dbReference>
<reference evidence="8" key="1">
    <citation type="journal article" date="2019" name="Int. J. Syst. Evol. Microbiol.">
        <title>The Global Catalogue of Microorganisms (GCM) 10K type strain sequencing project: providing services to taxonomists for standard genome sequencing and annotation.</title>
        <authorList>
            <consortium name="The Broad Institute Genomics Platform"/>
            <consortium name="The Broad Institute Genome Sequencing Center for Infectious Disease"/>
            <person name="Wu L."/>
            <person name="Ma J."/>
        </authorList>
    </citation>
    <scope>NUCLEOTIDE SEQUENCE [LARGE SCALE GENOMIC DNA]</scope>
    <source>
        <strain evidence="8">CGMCC 4.7139</strain>
    </source>
</reference>
<keyword evidence="3" id="KW-0314">Glutamate biosynthesis</keyword>
<dbReference type="InterPro" id="IPR023753">
    <property type="entry name" value="FAD/NAD-binding_dom"/>
</dbReference>
<evidence type="ECO:0000256" key="3">
    <source>
        <dbReference type="ARBA" id="ARBA00023164"/>
    </source>
</evidence>
<evidence type="ECO:0000256" key="2">
    <source>
        <dbReference type="ARBA" id="ARBA00023002"/>
    </source>
</evidence>
<proteinExistence type="predicted"/>
<feature type="domain" description="FAD/NAD(P)-binding" evidence="5">
    <location>
        <begin position="146"/>
        <end position="473"/>
    </location>
</feature>
<dbReference type="PANTHER" id="PTHR43100">
    <property type="entry name" value="GLUTAMATE SYNTHASE [NADPH] SMALL CHAIN"/>
    <property type="match status" value="1"/>
</dbReference>
<dbReference type="EMBL" id="JBHSFE010000022">
    <property type="protein sequence ID" value="MFC4611332.1"/>
    <property type="molecule type" value="Genomic_DNA"/>
</dbReference>
<dbReference type="InterPro" id="IPR009051">
    <property type="entry name" value="Helical_ferredxn"/>
</dbReference>
<comment type="caution">
    <text evidence="7">The sequence shown here is derived from an EMBL/GenBank/DDBJ whole genome shotgun (WGS) entry which is preliminary data.</text>
</comment>
<protein>
    <submittedName>
        <fullName evidence="7">Glutamate synthase subunit beta</fullName>
    </submittedName>
</protein>
<sequence length="503" mass="54656">MTDPRGFLKTPRRPVPARPVEERLNDWHEVYAGQALLPLVSEQAGRCMDCGIPFCHSGCPLGNLIPEWNAYAFRGDWRAAAERLHATNNFPEFTGRLCPAPCEDACVLAINADPVTIKNVEQAIADQIWERGYASPKPPERLSGKTVAVIGSGPAGLAAAQQLTRIGHTVAVYERADRIGGLLRYGIPEFKMEKRHLDRRIEQMRAEGTKFRTGAAVGSDLDAGELRRRHDAVVVAVGAMERRELPVPGRDLYGIHQAMDYLTLANRVREGDYAASPVTAEGKHVVIIGGGDTASDCLGTALRQGAARVVQLDINPEPGDARSETEPWPITHPKVYRISHAHEEARGREGTDPRVFSSATLRFEGDWAGHVRALHLTEVEPRARKPRPDTERMIPAELVLLALGFSGPERGTGLMTQLGLTLDDRGNFARDDAFAAETAEQAVPKVRTRTDGVFVAGDAGRGQSLVVWAIAEGRSAAAATDRYLTGSTVLPAPIVPKERPLAA</sequence>
<dbReference type="Pfam" id="PF07992">
    <property type="entry name" value="Pyr_redox_2"/>
    <property type="match status" value="1"/>
</dbReference>
<keyword evidence="8" id="KW-1185">Reference proteome</keyword>
<organism evidence="7 8">
    <name type="scientific">Streptomyces maoxianensis</name>
    <dbReference type="NCBI Taxonomy" id="1459942"/>
    <lineage>
        <taxon>Bacteria</taxon>
        <taxon>Bacillati</taxon>
        <taxon>Actinomycetota</taxon>
        <taxon>Actinomycetes</taxon>
        <taxon>Kitasatosporales</taxon>
        <taxon>Streptomycetaceae</taxon>
        <taxon>Streptomyces</taxon>
    </lineage>
</organism>
<dbReference type="Gene3D" id="3.50.50.60">
    <property type="entry name" value="FAD/NAD(P)-binding domain"/>
    <property type="match status" value="3"/>
</dbReference>
<evidence type="ECO:0000313" key="7">
    <source>
        <dbReference type="EMBL" id="MFC4611332.1"/>
    </source>
</evidence>
<keyword evidence="2" id="KW-0560">Oxidoreductase</keyword>
<dbReference type="Pfam" id="PF14691">
    <property type="entry name" value="Fer4_20"/>
    <property type="match status" value="1"/>
</dbReference>
<keyword evidence="1" id="KW-0028">Amino-acid biosynthesis</keyword>
<dbReference type="InterPro" id="IPR051394">
    <property type="entry name" value="Glutamate_Synthase"/>
</dbReference>